<feature type="signal peptide" evidence="12">
    <location>
        <begin position="1"/>
        <end position="22"/>
    </location>
</feature>
<evidence type="ECO:0000256" key="12">
    <source>
        <dbReference type="SAM" id="SignalP"/>
    </source>
</evidence>
<keyword evidence="5 11" id="KW-0812">Transmembrane</keyword>
<keyword evidence="7" id="KW-0677">Repeat</keyword>
<keyword evidence="8 11" id="KW-1133">Transmembrane helix</keyword>
<dbReference type="Gene3D" id="3.80.10.10">
    <property type="entry name" value="Ribonuclease Inhibitor"/>
    <property type="match status" value="4"/>
</dbReference>
<evidence type="ECO:0000313" key="15">
    <source>
        <dbReference type="EMBL" id="KAH6828926.1"/>
    </source>
</evidence>
<keyword evidence="4" id="KW-0433">Leucine-rich repeat</keyword>
<dbReference type="GO" id="GO:0051707">
    <property type="term" value="P:response to other organism"/>
    <property type="evidence" value="ECO:0007669"/>
    <property type="project" value="UniProtKB-ARBA"/>
</dbReference>
<dbReference type="Pfam" id="PF00560">
    <property type="entry name" value="LRR_1"/>
    <property type="match status" value="8"/>
</dbReference>
<dbReference type="Proteomes" id="UP001190926">
    <property type="component" value="Unassembled WGS sequence"/>
</dbReference>
<evidence type="ECO:0000256" key="10">
    <source>
        <dbReference type="ARBA" id="ARBA00023180"/>
    </source>
</evidence>
<dbReference type="SUPFAM" id="SSF52047">
    <property type="entry name" value="RNI-like"/>
    <property type="match status" value="1"/>
</dbReference>
<evidence type="ECO:0000256" key="1">
    <source>
        <dbReference type="ARBA" id="ARBA00004251"/>
    </source>
</evidence>
<dbReference type="InterPro" id="IPR032675">
    <property type="entry name" value="LRR_dom_sf"/>
</dbReference>
<evidence type="ECO:0000256" key="4">
    <source>
        <dbReference type="ARBA" id="ARBA00022614"/>
    </source>
</evidence>
<evidence type="ECO:0000256" key="9">
    <source>
        <dbReference type="ARBA" id="ARBA00023136"/>
    </source>
</evidence>
<keyword evidence="16" id="KW-1185">Reference proteome</keyword>
<name>A0AAD4P7B3_PERFH</name>
<evidence type="ECO:0000313" key="16">
    <source>
        <dbReference type="Proteomes" id="UP001190926"/>
    </source>
</evidence>
<evidence type="ECO:0000256" key="6">
    <source>
        <dbReference type="ARBA" id="ARBA00022729"/>
    </source>
</evidence>
<evidence type="ECO:0000256" key="3">
    <source>
        <dbReference type="ARBA" id="ARBA00022475"/>
    </source>
</evidence>
<dbReference type="SUPFAM" id="SSF52058">
    <property type="entry name" value="L domain-like"/>
    <property type="match status" value="3"/>
</dbReference>
<evidence type="ECO:0000259" key="14">
    <source>
        <dbReference type="Pfam" id="PF23598"/>
    </source>
</evidence>
<organism evidence="15 16">
    <name type="scientific">Perilla frutescens var. hirtella</name>
    <name type="common">Perilla citriodora</name>
    <name type="synonym">Perilla setoyensis</name>
    <dbReference type="NCBI Taxonomy" id="608512"/>
    <lineage>
        <taxon>Eukaryota</taxon>
        <taxon>Viridiplantae</taxon>
        <taxon>Streptophyta</taxon>
        <taxon>Embryophyta</taxon>
        <taxon>Tracheophyta</taxon>
        <taxon>Spermatophyta</taxon>
        <taxon>Magnoliopsida</taxon>
        <taxon>eudicotyledons</taxon>
        <taxon>Gunneridae</taxon>
        <taxon>Pentapetalae</taxon>
        <taxon>asterids</taxon>
        <taxon>lamiids</taxon>
        <taxon>Lamiales</taxon>
        <taxon>Lamiaceae</taxon>
        <taxon>Nepetoideae</taxon>
        <taxon>Elsholtzieae</taxon>
        <taxon>Perilla</taxon>
    </lineage>
</organism>
<dbReference type="FunFam" id="3.80.10.10:FF:000095">
    <property type="entry name" value="LRR receptor-like serine/threonine-protein kinase GSO1"/>
    <property type="match status" value="1"/>
</dbReference>
<feature type="domain" description="Disease resistance R13L4/SHOC-2-like LRR" evidence="14">
    <location>
        <begin position="102"/>
        <end position="310"/>
    </location>
</feature>
<dbReference type="SMART" id="SM00369">
    <property type="entry name" value="LRR_TYP"/>
    <property type="match status" value="9"/>
</dbReference>
<comment type="similarity">
    <text evidence="2">Belongs to the RLP family.</text>
</comment>
<keyword evidence="3" id="KW-1003">Cell membrane</keyword>
<dbReference type="FunFam" id="3.80.10.10:FF:000041">
    <property type="entry name" value="LRR receptor-like serine/threonine-protein kinase ERECTA"/>
    <property type="match status" value="2"/>
</dbReference>
<dbReference type="GO" id="GO:0005886">
    <property type="term" value="C:plasma membrane"/>
    <property type="evidence" value="ECO:0007669"/>
    <property type="project" value="UniProtKB-SubCell"/>
</dbReference>
<keyword evidence="10" id="KW-0325">Glycoprotein</keyword>
<dbReference type="InterPro" id="IPR013210">
    <property type="entry name" value="LRR_N_plant-typ"/>
</dbReference>
<evidence type="ECO:0000259" key="13">
    <source>
        <dbReference type="Pfam" id="PF08263"/>
    </source>
</evidence>
<dbReference type="InterPro" id="IPR001611">
    <property type="entry name" value="Leu-rich_rpt"/>
</dbReference>
<comment type="subcellular location">
    <subcellularLocation>
        <location evidence="1">Cell membrane</location>
        <topology evidence="1">Single-pass type I membrane protein</topology>
    </subcellularLocation>
</comment>
<gene>
    <name evidence="15" type="ORF">C2S53_013493</name>
</gene>
<dbReference type="GO" id="GO:0009653">
    <property type="term" value="P:anatomical structure morphogenesis"/>
    <property type="evidence" value="ECO:0007669"/>
    <property type="project" value="UniProtKB-ARBA"/>
</dbReference>
<dbReference type="InterPro" id="IPR046956">
    <property type="entry name" value="RLP23-like"/>
</dbReference>
<feature type="chain" id="PRO_5041991194" description="Leucine-rich repeat-containing N-terminal plant-type domain-containing protein" evidence="12">
    <location>
        <begin position="23"/>
        <end position="1011"/>
    </location>
</feature>
<evidence type="ECO:0000256" key="8">
    <source>
        <dbReference type="ARBA" id="ARBA00022989"/>
    </source>
</evidence>
<dbReference type="FunFam" id="3.80.10.10:FF:000111">
    <property type="entry name" value="LRR receptor-like serine/threonine-protein kinase ERECTA"/>
    <property type="match status" value="1"/>
</dbReference>
<dbReference type="EMBL" id="SDAM02000119">
    <property type="protein sequence ID" value="KAH6828926.1"/>
    <property type="molecule type" value="Genomic_DNA"/>
</dbReference>
<evidence type="ECO:0000256" key="5">
    <source>
        <dbReference type="ARBA" id="ARBA00022692"/>
    </source>
</evidence>
<evidence type="ECO:0000256" key="7">
    <source>
        <dbReference type="ARBA" id="ARBA00022737"/>
    </source>
</evidence>
<dbReference type="Pfam" id="PF23598">
    <property type="entry name" value="LRR_14"/>
    <property type="match status" value="1"/>
</dbReference>
<keyword evidence="6 12" id="KW-0732">Signal</keyword>
<dbReference type="InterPro" id="IPR003591">
    <property type="entry name" value="Leu-rich_rpt_typical-subtyp"/>
</dbReference>
<dbReference type="AlphaFoldDB" id="A0AAD4P7B3"/>
<evidence type="ECO:0000256" key="11">
    <source>
        <dbReference type="SAM" id="Phobius"/>
    </source>
</evidence>
<feature type="domain" description="Leucine-rich repeat-containing N-terminal plant-type" evidence="13">
    <location>
        <begin position="39"/>
        <end position="75"/>
    </location>
</feature>
<dbReference type="PANTHER" id="PTHR48063">
    <property type="entry name" value="LRR RECEPTOR-LIKE KINASE"/>
    <property type="match status" value="1"/>
</dbReference>
<accession>A0AAD4P7B3</accession>
<dbReference type="Pfam" id="PF08263">
    <property type="entry name" value="LRRNT_2"/>
    <property type="match status" value="1"/>
</dbReference>
<comment type="caution">
    <text evidence="15">The sequence shown here is derived from an EMBL/GenBank/DDBJ whole genome shotgun (WGS) entry which is preliminary data.</text>
</comment>
<dbReference type="GO" id="GO:0006952">
    <property type="term" value="P:defense response"/>
    <property type="evidence" value="ECO:0007669"/>
    <property type="project" value="UniProtKB-ARBA"/>
</dbReference>
<reference evidence="15 16" key="1">
    <citation type="journal article" date="2021" name="Nat. Commun.">
        <title>Incipient diploidization of the medicinal plant Perilla within 10,000 years.</title>
        <authorList>
            <person name="Zhang Y."/>
            <person name="Shen Q."/>
            <person name="Leng L."/>
            <person name="Zhang D."/>
            <person name="Chen S."/>
            <person name="Shi Y."/>
            <person name="Ning Z."/>
            <person name="Chen S."/>
        </authorList>
    </citation>
    <scope>NUCLEOTIDE SEQUENCE [LARGE SCALE GENOMIC DNA]</scope>
    <source>
        <strain evidence="16">cv. PC099</strain>
    </source>
</reference>
<dbReference type="FunFam" id="3.80.10.10:FF:000400">
    <property type="entry name" value="Nuclear pore complex protein NUP107"/>
    <property type="match status" value="1"/>
</dbReference>
<dbReference type="Pfam" id="PF13855">
    <property type="entry name" value="LRR_8"/>
    <property type="match status" value="1"/>
</dbReference>
<protein>
    <recommendedName>
        <fullName evidence="17">Leucine-rich repeat-containing N-terminal plant-type domain-containing protein</fullName>
    </recommendedName>
</protein>
<sequence length="1011" mass="112502">MSVSKAIHAVLFLLSIFSIASIKLSYSIQSSPISCPEIEKKSLLTLKKSLKDPGHLLSSWDGDVDCCKWKGVVCNNLTGHVHQLHLQGNWRDRCLSGKINPSLINLKHLKYLDLSLNNFTGETIPSFIGSFKNLKYLDLSGAEFQGGIPHTIGNLSNLRALNLSGNTLNADSLEWLSGLSKLEHLNMEYVDLSKARNWAQVINNLPSLLEVEFDYCGPDFTSPVNNVNLSTSLTFLDLSDNENSNPVPQWFFQLNNLLSLDLSLNYFIGQIPTVSNATKLQYIDLSGNYFDSSNIPDWIYFCKDLEFLSLSSNDLRGKISDSIANLTSLQTVNLAYNQLSGKLPKGITNLCKIQSLDISSNELEGEVQDLFGSMSECFLGSLEDLILNGNKFSGHLIDQFGEFKCLKNLDLGSNSLSGAIPICLGNLSSLENLSLYDNKFTGNIPESLGQLLNLVYFYIDNNKLEGIVTESHFASLSQLTFFSASGNHITLNVGPDWIPRFQLGTLGLRSWSLGEGSPIPAWIQKQRNINELDLSNTGVSGNIPASFLDIPFLNVSNNNLNGSIPRISSSKKLTPHRLYLSSNRFSGSLPRIDEDVLELDLSHNLFSEGISDFLCDTTFETYGLEFLYLEGNRLSGELPDCWEKWPHLMFLKLGNNTMSGRIPNSIGFLVGLESLSLYGNKFSGQIPFSMHKCRNMFKIDLSHNNLDGNLPTWMGTSLPNLRILILRSNKLDGEISSEICRLQWLQILDLSNNRFSGIIPRCVCHFDAMATKMVLQHEFYLNISAQVEPIMESASVMTKGLELEYNTILWLVTNIDLSMNNLSGEIPKELTSLVGLESLNLSGNHFTGSIPESIADMKQLESLDLSRNYLSGQIPNGFALLSSLSYLNLSFNKLTGRIPESTQLSTMEASSFMGNNLYGPPLARNCSSNGDEVHGQKEEKQGEKSEIKWLYVFLSLGYAVGFSAACTALVLKKSWRYAYFGLLERVWDDIYVYFYVKWAKLTKPAAPGSRS</sequence>
<keyword evidence="9 11" id="KW-0472">Membrane</keyword>
<proteinExistence type="inferred from homology"/>
<evidence type="ECO:0000256" key="2">
    <source>
        <dbReference type="ARBA" id="ARBA00009592"/>
    </source>
</evidence>
<dbReference type="PANTHER" id="PTHR48063:SF98">
    <property type="entry name" value="LRR RECEPTOR-LIKE SERINE_THREONINE-PROTEIN KINASE FLS2"/>
    <property type="match status" value="1"/>
</dbReference>
<feature type="transmembrane region" description="Helical" evidence="11">
    <location>
        <begin position="949"/>
        <end position="971"/>
    </location>
</feature>
<dbReference type="GO" id="GO:0099402">
    <property type="term" value="P:plant organ development"/>
    <property type="evidence" value="ECO:0007669"/>
    <property type="project" value="UniProtKB-ARBA"/>
</dbReference>
<dbReference type="PROSITE" id="PS51450">
    <property type="entry name" value="LRR"/>
    <property type="match status" value="1"/>
</dbReference>
<dbReference type="PRINTS" id="PR00019">
    <property type="entry name" value="LEURICHRPT"/>
</dbReference>
<dbReference type="InterPro" id="IPR055414">
    <property type="entry name" value="LRR_R13L4/SHOC2-like"/>
</dbReference>
<evidence type="ECO:0008006" key="17">
    <source>
        <dbReference type="Google" id="ProtNLM"/>
    </source>
</evidence>